<dbReference type="PROSITE" id="PS50920">
    <property type="entry name" value="SOLCAR"/>
    <property type="match status" value="3"/>
</dbReference>
<evidence type="ECO:0000256" key="2">
    <source>
        <dbReference type="ARBA" id="ARBA00006375"/>
    </source>
</evidence>
<evidence type="ECO:0000256" key="9">
    <source>
        <dbReference type="ARBA" id="ARBA00023136"/>
    </source>
</evidence>
<dbReference type="GO" id="GO:0055085">
    <property type="term" value="P:transmembrane transport"/>
    <property type="evidence" value="ECO:0007669"/>
    <property type="project" value="InterPro"/>
</dbReference>
<reference evidence="14 18" key="2">
    <citation type="submission" date="2020-09" db="EMBL/GenBank/DDBJ databases">
        <authorList>
            <person name="Ashkenazy H."/>
        </authorList>
    </citation>
    <scope>NUCLEOTIDE SEQUENCE [LARGE SCALE GENOMIC DNA]</scope>
    <source>
        <strain evidence="18">cv. Cdm-0</strain>
    </source>
</reference>
<keyword evidence="6" id="KW-0999">Mitochondrion inner membrane</keyword>
<gene>
    <name evidence="15" type="ORF">AN1_LOCUS6864</name>
    <name evidence="14" type="ORF">AT9943_LOCUS5809</name>
    <name evidence="13" type="ORF">C24_LOCUS6751</name>
</gene>
<feature type="repeat" description="Solcar" evidence="11">
    <location>
        <begin position="329"/>
        <end position="414"/>
    </location>
</feature>
<dbReference type="FunFam" id="1.50.40.10:FF:000098">
    <property type="entry name" value="Mitochondrial substrate carrier family protein"/>
    <property type="match status" value="1"/>
</dbReference>
<keyword evidence="3 12" id="KW-0813">Transport</keyword>
<evidence type="ECO:0000256" key="11">
    <source>
        <dbReference type="PROSITE-ProRule" id="PRU00282"/>
    </source>
</evidence>
<evidence type="ECO:0000256" key="6">
    <source>
        <dbReference type="ARBA" id="ARBA00022792"/>
    </source>
</evidence>
<feature type="repeat" description="Solcar" evidence="11">
    <location>
        <begin position="122"/>
        <end position="205"/>
    </location>
</feature>
<evidence type="ECO:0000256" key="4">
    <source>
        <dbReference type="ARBA" id="ARBA00022692"/>
    </source>
</evidence>
<evidence type="ECO:0000313" key="16">
    <source>
        <dbReference type="Proteomes" id="UP000426265"/>
    </source>
</evidence>
<evidence type="ECO:0000313" key="18">
    <source>
        <dbReference type="Proteomes" id="UP000516314"/>
    </source>
</evidence>
<accession>A0A5S9WVE3</accession>
<name>A0A654EQ81_ARATH</name>
<reference evidence="15 16" key="1">
    <citation type="submission" date="2019-11" db="EMBL/GenBank/DDBJ databases">
        <authorList>
            <person name="Jiao W.-B."/>
            <person name="Schneeberger K."/>
        </authorList>
    </citation>
    <scope>NUCLEOTIDE SEQUENCE [LARGE SCALE GENOMIC DNA]</scope>
    <source>
        <strain evidence="16">cv. An-1</strain>
        <strain evidence="17">cv. C24</strain>
    </source>
</reference>
<dbReference type="GO" id="GO:0005743">
    <property type="term" value="C:mitochondrial inner membrane"/>
    <property type="evidence" value="ECO:0007669"/>
    <property type="project" value="UniProtKB-SubCell"/>
</dbReference>
<evidence type="ECO:0000256" key="7">
    <source>
        <dbReference type="ARBA" id="ARBA00022989"/>
    </source>
</evidence>
<dbReference type="EMBL" id="CACSHJ010000087">
    <property type="protein sequence ID" value="CAA0340890.1"/>
    <property type="molecule type" value="Genomic_DNA"/>
</dbReference>
<evidence type="ECO:0000256" key="12">
    <source>
        <dbReference type="RuleBase" id="RU000488"/>
    </source>
</evidence>
<keyword evidence="8" id="KW-0496">Mitochondrion</keyword>
<comment type="similarity">
    <text evidence="2 12">Belongs to the mitochondrial carrier (TC 2.A.29) family.</text>
</comment>
<dbReference type="InterPro" id="IPR018108">
    <property type="entry name" value="MCP_transmembrane"/>
</dbReference>
<dbReference type="KEGG" id="ath:AT1G78180"/>
<dbReference type="PRINTS" id="PR00926">
    <property type="entry name" value="MITOCARRIER"/>
</dbReference>
<evidence type="ECO:0000256" key="10">
    <source>
        <dbReference type="ARBA" id="ARBA00054707"/>
    </source>
</evidence>
<sequence length="418" mass="45822">MSGLDIYPHDPSSSSSTSSIDLSNEAFFSTGGLFLEPPGVSSSFFDSISSKCSDSEPLHFPGYWRNKTRLRSGKNFMFLSVSLSKDRSEQQCKKALAQNDEIPGKDNRKRSVIGGVRRRGTMNTRKHLWAGAVAAMVSKTFLAPLERLKLEYTVRGEQRNLLVVAKSIATTQGLTGFWKGNLLNVLRTAPFKAVNFCAYDTYRKQLLKIAGNQEATNFERFVAGAAAGITATVLCLPLDTIRTKLVARGGEALGGIGGAFRYMIQTEGLFSLYKGLVPSIASMALSGAVFYGVYDILKSSFLHTPEGRKRLIDMKQQGQELNALDRLELGPIRTLMYGAIAGACTEVATYPFEVVRRQLQMQMGKNKLNALAMGFNIIERGGIPALYAGLLPSLLQVLPSASISYFVYECMKIVLKVE</sequence>
<dbReference type="Gene3D" id="1.50.40.10">
    <property type="entry name" value="Mitochondrial carrier domain"/>
    <property type="match status" value="1"/>
</dbReference>
<evidence type="ECO:0000313" key="17">
    <source>
        <dbReference type="Proteomes" id="UP000434276"/>
    </source>
</evidence>
<evidence type="ECO:0000256" key="1">
    <source>
        <dbReference type="ARBA" id="ARBA00004448"/>
    </source>
</evidence>
<dbReference type="PANTHER" id="PTHR24089">
    <property type="entry name" value="SOLUTE CARRIER FAMILY 25"/>
    <property type="match status" value="1"/>
</dbReference>
<dbReference type="Proteomes" id="UP000434276">
    <property type="component" value="Unassembled WGS sequence"/>
</dbReference>
<keyword evidence="4 11" id="KW-0812">Transmembrane</keyword>
<accession>A0A654EQ81</accession>
<feature type="repeat" description="Solcar" evidence="11">
    <location>
        <begin position="215"/>
        <end position="300"/>
    </location>
</feature>
<dbReference type="OMA" id="LAMGFNI"/>
<evidence type="ECO:0000256" key="8">
    <source>
        <dbReference type="ARBA" id="ARBA00023128"/>
    </source>
</evidence>
<keyword evidence="5" id="KW-0677">Repeat</keyword>
<evidence type="ECO:0000313" key="14">
    <source>
        <dbReference type="EMBL" id="CAD5317534.1"/>
    </source>
</evidence>
<evidence type="ECO:0000256" key="3">
    <source>
        <dbReference type="ARBA" id="ARBA00022448"/>
    </source>
</evidence>
<comment type="function">
    <text evidence="10">Probable mitochondrial adenylate carrier that catalyzes the transport of ATP, ADP and AMP.</text>
</comment>
<dbReference type="InterPro" id="IPR002067">
    <property type="entry name" value="MCP"/>
</dbReference>
<keyword evidence="7" id="KW-1133">Transmembrane helix</keyword>
<evidence type="ECO:0000313" key="13">
    <source>
        <dbReference type="EMBL" id="CAA0340890.1"/>
    </source>
</evidence>
<dbReference type="ExpressionAtlas" id="A0A654EQ81">
    <property type="expression patterns" value="baseline and differential"/>
</dbReference>
<dbReference type="Proteomes" id="UP000426265">
    <property type="component" value="Unassembled WGS sequence"/>
</dbReference>
<dbReference type="EMBL" id="CACRSJ010000104">
    <property type="protein sequence ID" value="VYS51394.1"/>
    <property type="molecule type" value="Genomic_DNA"/>
</dbReference>
<dbReference type="RefSeq" id="NP_565171.4">
    <property type="nucleotide sequence ID" value="NM_106468.4"/>
</dbReference>
<comment type="subcellular location">
    <subcellularLocation>
        <location evidence="1">Mitochondrion inner membrane</location>
        <topology evidence="1">Multi-pass membrane protein</topology>
    </subcellularLocation>
</comment>
<protein>
    <submittedName>
        <fullName evidence="14">(thale cress) hypothetical protein</fullName>
    </submittedName>
</protein>
<evidence type="ECO:0000313" key="15">
    <source>
        <dbReference type="EMBL" id="VYS51394.1"/>
    </source>
</evidence>
<dbReference type="InterPro" id="IPR023395">
    <property type="entry name" value="MCP_dom_sf"/>
</dbReference>
<organism evidence="15 16">
    <name type="scientific">Arabidopsis thaliana</name>
    <name type="common">Mouse-ear cress</name>
    <dbReference type="NCBI Taxonomy" id="3702"/>
    <lineage>
        <taxon>Eukaryota</taxon>
        <taxon>Viridiplantae</taxon>
        <taxon>Streptophyta</taxon>
        <taxon>Embryophyta</taxon>
        <taxon>Tracheophyta</taxon>
        <taxon>Spermatophyta</taxon>
        <taxon>Magnoliopsida</taxon>
        <taxon>eudicotyledons</taxon>
        <taxon>Gunneridae</taxon>
        <taxon>Pentapetalae</taxon>
        <taxon>rosids</taxon>
        <taxon>malvids</taxon>
        <taxon>Brassicales</taxon>
        <taxon>Brassicaceae</taxon>
        <taxon>Camelineae</taxon>
        <taxon>Arabidopsis</taxon>
    </lineage>
</organism>
<dbReference type="OrthoDB" id="270584at2759"/>
<keyword evidence="9 11" id="KW-0472">Membrane</keyword>
<dbReference type="Proteomes" id="UP000516314">
    <property type="component" value="Chromosome 1"/>
</dbReference>
<proteinExistence type="inferred from homology"/>
<dbReference type="SUPFAM" id="SSF103506">
    <property type="entry name" value="Mitochondrial carrier"/>
    <property type="match status" value="1"/>
</dbReference>
<evidence type="ECO:0000256" key="5">
    <source>
        <dbReference type="ARBA" id="ARBA00022737"/>
    </source>
</evidence>
<dbReference type="Pfam" id="PF00153">
    <property type="entry name" value="Mito_carr"/>
    <property type="match status" value="3"/>
</dbReference>
<dbReference type="EMBL" id="LR881466">
    <property type="protein sequence ID" value="CAD5317534.1"/>
    <property type="molecule type" value="Genomic_DNA"/>
</dbReference>
<dbReference type="AlphaFoldDB" id="A0A654EQ81"/>
<dbReference type="SMR" id="A0A654EQ81"/>